<feature type="region of interest" description="Disordered" evidence="7">
    <location>
        <begin position="1102"/>
        <end position="1188"/>
    </location>
</feature>
<dbReference type="SUPFAM" id="SSF52029">
    <property type="entry name" value="GroEL apical domain-like"/>
    <property type="match status" value="1"/>
</dbReference>
<evidence type="ECO:0000256" key="5">
    <source>
        <dbReference type="ARBA" id="ARBA00023186"/>
    </source>
</evidence>
<dbReference type="InterPro" id="IPR006828">
    <property type="entry name" value="ASC_dom"/>
</dbReference>
<keyword evidence="8" id="KW-1133">Transmembrane helix</keyword>
<keyword evidence="8" id="KW-0812">Transmembrane</keyword>
<dbReference type="NCBIfam" id="NF009487">
    <property type="entry name" value="PRK12849.1"/>
    <property type="match status" value="1"/>
</dbReference>
<evidence type="ECO:0000313" key="10">
    <source>
        <dbReference type="EMBL" id="KAF9684781.1"/>
    </source>
</evidence>
<dbReference type="EMBL" id="JADGMS010000004">
    <property type="protein sequence ID" value="KAF9684781.1"/>
    <property type="molecule type" value="Genomic_DNA"/>
</dbReference>
<evidence type="ECO:0000256" key="7">
    <source>
        <dbReference type="SAM" id="MobiDB-lite"/>
    </source>
</evidence>
<dbReference type="SUPFAM" id="SSF54849">
    <property type="entry name" value="GroEL-intermediate domain like"/>
    <property type="match status" value="1"/>
</dbReference>
<feature type="transmembrane region" description="Helical" evidence="8">
    <location>
        <begin position="1497"/>
        <end position="1517"/>
    </location>
</feature>
<dbReference type="PRINTS" id="PR00298">
    <property type="entry name" value="CHAPERONIN60"/>
</dbReference>
<dbReference type="SUPFAM" id="SSF48592">
    <property type="entry name" value="GroEL equatorial domain-like"/>
    <property type="match status" value="1"/>
</dbReference>
<dbReference type="Proteomes" id="UP000657918">
    <property type="component" value="Chromosome 4"/>
</dbReference>
<evidence type="ECO:0000256" key="3">
    <source>
        <dbReference type="ARBA" id="ARBA00022741"/>
    </source>
</evidence>
<dbReference type="Gene3D" id="3.40.50.300">
    <property type="entry name" value="P-loop containing nucleotide triphosphate hydrolases"/>
    <property type="match status" value="1"/>
</dbReference>
<comment type="similarity">
    <text evidence="1 6">Belongs to the chaperonin (HSP60) family.</text>
</comment>
<evidence type="ECO:0000313" key="11">
    <source>
        <dbReference type="Proteomes" id="UP000657918"/>
    </source>
</evidence>
<dbReference type="PROSITE" id="PS00296">
    <property type="entry name" value="CHAPERONINS_CPN60"/>
    <property type="match status" value="1"/>
</dbReference>
<evidence type="ECO:0000256" key="1">
    <source>
        <dbReference type="ARBA" id="ARBA00006607"/>
    </source>
</evidence>
<evidence type="ECO:0000259" key="9">
    <source>
        <dbReference type="SMART" id="SM01010"/>
    </source>
</evidence>
<feature type="compositionally biased region" description="Basic and acidic residues" evidence="7">
    <location>
        <begin position="1170"/>
        <end position="1188"/>
    </location>
</feature>
<dbReference type="InterPro" id="IPR001844">
    <property type="entry name" value="Cpn60/GroEL"/>
</dbReference>
<dbReference type="NCBIfam" id="NF009489">
    <property type="entry name" value="PRK12851.1"/>
    <property type="match status" value="1"/>
</dbReference>
<dbReference type="InterPro" id="IPR002423">
    <property type="entry name" value="Cpn60/GroEL/TCP-1"/>
</dbReference>
<dbReference type="OrthoDB" id="10263927at2759"/>
<dbReference type="Gene3D" id="3.50.7.10">
    <property type="entry name" value="GroEL"/>
    <property type="match status" value="1"/>
</dbReference>
<dbReference type="NCBIfam" id="NF000592">
    <property type="entry name" value="PRK00013.1"/>
    <property type="match status" value="1"/>
</dbReference>
<dbReference type="SUPFAM" id="SSF52540">
    <property type="entry name" value="P-loop containing nucleoside triphosphate hydrolases"/>
    <property type="match status" value="1"/>
</dbReference>
<dbReference type="InterPro" id="IPR037256">
    <property type="entry name" value="ASC_dom_sf"/>
</dbReference>
<organism evidence="10 11">
    <name type="scientific">Salix dunnii</name>
    <dbReference type="NCBI Taxonomy" id="1413687"/>
    <lineage>
        <taxon>Eukaryota</taxon>
        <taxon>Viridiplantae</taxon>
        <taxon>Streptophyta</taxon>
        <taxon>Embryophyta</taxon>
        <taxon>Tracheophyta</taxon>
        <taxon>Spermatophyta</taxon>
        <taxon>Magnoliopsida</taxon>
        <taxon>eudicotyledons</taxon>
        <taxon>Gunneridae</taxon>
        <taxon>Pentapetalae</taxon>
        <taxon>rosids</taxon>
        <taxon>fabids</taxon>
        <taxon>Malpighiales</taxon>
        <taxon>Salicaceae</taxon>
        <taxon>Saliceae</taxon>
        <taxon>Salix</taxon>
    </lineage>
</organism>
<dbReference type="HAMAP" id="MF_00600">
    <property type="entry name" value="CH60"/>
    <property type="match status" value="1"/>
</dbReference>
<dbReference type="FunFam" id="3.50.7.10:FF:000001">
    <property type="entry name" value="60 kDa chaperonin"/>
    <property type="match status" value="1"/>
</dbReference>
<dbReference type="Gene3D" id="6.20.250.60">
    <property type="match status" value="1"/>
</dbReference>
<dbReference type="InterPro" id="IPR027417">
    <property type="entry name" value="P-loop_NTPase"/>
</dbReference>
<dbReference type="GO" id="GO:0140662">
    <property type="term" value="F:ATP-dependent protein folding chaperone"/>
    <property type="evidence" value="ECO:0007669"/>
    <property type="project" value="InterPro"/>
</dbReference>
<gene>
    <name evidence="10" type="ORF">SADUNF_Sadunf04G0153900</name>
</gene>
<dbReference type="CDD" id="cd03344">
    <property type="entry name" value="GroEL"/>
    <property type="match status" value="1"/>
</dbReference>
<feature type="region of interest" description="Disordered" evidence="7">
    <location>
        <begin position="1205"/>
        <end position="1228"/>
    </location>
</feature>
<dbReference type="InterPro" id="IPR018370">
    <property type="entry name" value="Chaperonin_Cpn60_CS"/>
</dbReference>
<dbReference type="PANTHER" id="PTHR45633">
    <property type="entry name" value="60 KDA HEAT SHOCK PROTEIN, MITOCHONDRIAL"/>
    <property type="match status" value="1"/>
</dbReference>
<keyword evidence="8" id="KW-0472">Membrane</keyword>
<dbReference type="GO" id="GO:0005524">
    <property type="term" value="F:ATP binding"/>
    <property type="evidence" value="ECO:0007669"/>
    <property type="project" value="UniProtKB-KW"/>
</dbReference>
<evidence type="ECO:0000256" key="4">
    <source>
        <dbReference type="ARBA" id="ARBA00022840"/>
    </source>
</evidence>
<name>A0A835KF40_9ROSI</name>
<evidence type="ECO:0000256" key="8">
    <source>
        <dbReference type="SAM" id="Phobius"/>
    </source>
</evidence>
<keyword evidence="5" id="KW-0143">Chaperone</keyword>
<evidence type="ECO:0000256" key="6">
    <source>
        <dbReference type="RuleBase" id="RU000418"/>
    </source>
</evidence>
<protein>
    <recommendedName>
        <fullName evidence="9">Association with the SNF1 complex (ASC) domain-containing protein</fullName>
    </recommendedName>
</protein>
<dbReference type="NCBIfam" id="NF009488">
    <property type="entry name" value="PRK12850.1"/>
    <property type="match status" value="1"/>
</dbReference>
<dbReference type="Gene3D" id="3.30.260.10">
    <property type="entry name" value="TCP-1-like chaperonin intermediate domain"/>
    <property type="match status" value="1"/>
</dbReference>
<comment type="caution">
    <text evidence="10">The sequence shown here is derived from an EMBL/GenBank/DDBJ whole genome shotgun (WGS) entry which is preliminary data.</text>
</comment>
<keyword evidence="4" id="KW-0067">ATP-binding</keyword>
<feature type="compositionally biased region" description="Basic and acidic residues" evidence="7">
    <location>
        <begin position="1133"/>
        <end position="1152"/>
    </location>
</feature>
<feature type="domain" description="Association with the SNF1 complex (ASC)" evidence="9">
    <location>
        <begin position="1403"/>
        <end position="1492"/>
    </location>
</feature>
<dbReference type="SUPFAM" id="SSF160219">
    <property type="entry name" value="AMPKBI-like"/>
    <property type="match status" value="1"/>
</dbReference>
<reference evidence="10 11" key="1">
    <citation type="submission" date="2020-10" db="EMBL/GenBank/DDBJ databases">
        <title>Plant Genome Project.</title>
        <authorList>
            <person name="Zhang R.-G."/>
        </authorList>
    </citation>
    <scope>NUCLEOTIDE SEQUENCE [LARGE SCALE GENOMIC DNA]</scope>
    <source>
        <strain evidence="10">FAFU-HL-1</strain>
        <tissue evidence="10">Leaf</tissue>
    </source>
</reference>
<keyword evidence="11" id="KW-1185">Reference proteome</keyword>
<dbReference type="GO" id="GO:0042026">
    <property type="term" value="P:protein refolding"/>
    <property type="evidence" value="ECO:0007669"/>
    <property type="project" value="InterPro"/>
</dbReference>
<dbReference type="InterPro" id="IPR027413">
    <property type="entry name" value="GROEL-like_equatorial_sf"/>
</dbReference>
<dbReference type="InterPro" id="IPR027410">
    <property type="entry name" value="TCP-1-like_intermed_sf"/>
</dbReference>
<dbReference type="Pfam" id="PF00118">
    <property type="entry name" value="Cpn60_TCP1"/>
    <property type="match status" value="1"/>
</dbReference>
<dbReference type="GO" id="GO:0005737">
    <property type="term" value="C:cytoplasm"/>
    <property type="evidence" value="ECO:0007669"/>
    <property type="project" value="UniProtKB-ARBA"/>
</dbReference>
<dbReference type="NCBIfam" id="TIGR02348">
    <property type="entry name" value="GroEL"/>
    <property type="match status" value="1"/>
</dbReference>
<feature type="compositionally biased region" description="Acidic residues" evidence="7">
    <location>
        <begin position="1153"/>
        <end position="1169"/>
    </location>
</feature>
<evidence type="ECO:0000256" key="2">
    <source>
        <dbReference type="ARBA" id="ARBA00010926"/>
    </source>
</evidence>
<keyword evidence="3" id="KW-0547">Nucleotide-binding</keyword>
<sequence length="1541" mass="168463">MATSNALSSASILCSPKQGGLRRRGNQQKNSRLNYGQSSRKFSVRANAKDIAFDQNSRAALQSGIDKLADAVGLTLGPRGRNVVLDEFGSPKVVNDGVTIARAIELPDPMENAGAALIREVASKTNDSAGDGTTTASVLAREIIKLGLLSITSGANPVSIKRGIDKTVQGLVEELEKKARPVKGRDDIKAVASISAGNDELIGTMIADAIDKVGPDGVLSIESSSSFETTVEVEEGMEIDRGYISPQFVTNPEKLICEFENARVLITDQKITAIKDIVPLLEKTTQLRAPLLIIAEDVTGEALATLVVNKLRGVLIVAAIKAPSFGERRKAMLQDIAILTGAEFQASDLGLSIENTSIEQLGLARKITISKDSTTIIADAASKDELQTRIAQLKKELSETDSVYDSQKLAERIAKLSGGVAVIKVGAATETELEDRQLRIEDAKNATFAAIEEGIVPGGGAALVHLSTFVPAIKDKIEDADEQLGADIVQKALVSPASLIAQNAGIEGEVVVEKLKASEWEIGYNAMTDKYENLVEAGVIDPAKVTRCALQNSASVAGMVLTTQAIVVEKPKTPAAAATQAQLAVEEREGGDMTTTEVGKVLYIVSTLQLMGCKARHAFKISQRVFELMRSVSHSKEVEITGMDASKGNNEKEDGLSIGVFLGKTEDGDSLVSEEDRNKNMPFELYKRRTTVVVRRETFLNFVCDALTEYKYVGPNQREDLVLACRIRERKESVTVLLCGTSGCGKSTLSALLGSRLGVTTVISTDSIRHMMRSFVDEKQNPLLWASTYHAGEFLDPVAVAEAKINRKAMKLAGTGTLRSTDEVSDGCTAGKSGGRAPKVSSGATEVISPKQMAVEGFKAQSEMVIDSLDRLITAWEERKESVVVEGVHLSLNFVMGLMKKHPSIIPFMIYITNEDKHLERFAVRAKYMTLDPAKNKYVKYIRNIRTIQDYLCKRADKHLVPKINNTNVDKSVAAIHATVFSCLRRWEAGEQLYDPITNTVALVDEEYRNQCAANSLSSKGMFQLIQRKGSSRHLMALLNTDGSVAKAWPVDSVDSNGKLGTGHGTDSGIGTPMYGPLQIGKSEPVNLQFGNFGISAWPSDGGTSHAGSVDESRADWTDTGSRNYSSSCSSPRKPDGAAKELKEEHSVHGSDEEGDDPPDVDSDEDLSDEDAKHDHEEIGSVDEEYTKSDEEYDDLAMQDVQENGYWSDDDEEPKDRLPPISGGHVSPRKIDKYRQNLERFLETRSEQLAEPLCSNSSLLVEQGERRMLSSGSLKTRKRSLSIPAIRKHGSVVSDPILSGAPRSRCLRLWHHQDSHAYARPMIHSQRTIMYVDDSHFPTLESDRTANRAFKQKLITLGFVLLIGSIANFDEFVLLTLHLAIFIMSNQYSKDHEEATVAGFEVPRSPDSSYNNVYPGNEDEARDPPSLPPHLQQSLLSYPASADTSETLPLPQNVILNHLYIDNREAPRPVVALGFTHRFHSKFVTVVLYKPVQRRGIYPLQIALSCIVTSSSMHYFLGYSNFKQRAVGMRLEVPKKRTYKF</sequence>
<dbReference type="SMART" id="SM01010">
    <property type="entry name" value="AMPKBI"/>
    <property type="match status" value="1"/>
</dbReference>
<dbReference type="Pfam" id="PF04739">
    <property type="entry name" value="AMPKBI"/>
    <property type="match status" value="1"/>
</dbReference>
<feature type="region of interest" description="Disordered" evidence="7">
    <location>
        <begin position="1408"/>
        <end position="1428"/>
    </location>
</feature>
<dbReference type="Gene3D" id="1.10.560.10">
    <property type="entry name" value="GroEL-like equatorial domain"/>
    <property type="match status" value="1"/>
</dbReference>
<accession>A0A835KF40</accession>
<dbReference type="InterPro" id="IPR027409">
    <property type="entry name" value="GroEL-like_apical_dom_sf"/>
</dbReference>
<feature type="region of interest" description="Disordered" evidence="7">
    <location>
        <begin position="823"/>
        <end position="843"/>
    </location>
</feature>
<comment type="similarity">
    <text evidence="2">Belongs to the 5'-AMP-activated protein kinase beta subunit family.</text>
</comment>
<proteinExistence type="inferred from homology"/>